<name>V4Q345_9CAUL</name>
<dbReference type="Proteomes" id="UP000017837">
    <property type="component" value="Unassembled WGS sequence"/>
</dbReference>
<dbReference type="InterPro" id="IPR025245">
    <property type="entry name" value="DUF4197"/>
</dbReference>
<dbReference type="STRING" id="1121022.GCA_000376105_01744"/>
<dbReference type="PATRIC" id="fig|1121022.4.peg.618"/>
<evidence type="ECO:0000313" key="1">
    <source>
        <dbReference type="EMBL" id="ESQ94094.1"/>
    </source>
</evidence>
<dbReference type="EMBL" id="AWGB01000005">
    <property type="protein sequence ID" value="ESQ94094.1"/>
    <property type="molecule type" value="Genomic_DNA"/>
</dbReference>
<proteinExistence type="predicted"/>
<dbReference type="eggNOG" id="ENOG502Z7PK">
    <property type="taxonomic scope" value="Bacteria"/>
</dbReference>
<gene>
    <name evidence="1" type="ORF">ABENE_03115</name>
</gene>
<sequence length="212" mass="23024">MGLSEEALAKLGLSDKDAQSGLRQILKQGTEAAVTRLSQTNGYWNDSAVRIPLPKTLAQTQKLLKPIGQSSVLDDLHLRMNRAAETAAPVAKGLFVDAIQSMTIKDAVGIVKGGNTSGTDYLKKTTTPRLTTAFTPPMQSAMQATGAVDYFDRAIRRNNLQSYFKTDAKTYLGDYAVGLALQGLFHYVGTEEVAIRRDPAKRTTDILKTLFG</sequence>
<organism evidence="1 2">
    <name type="scientific">Asticcacaulis benevestitus DSM 16100 = ATCC BAA-896</name>
    <dbReference type="NCBI Taxonomy" id="1121022"/>
    <lineage>
        <taxon>Bacteria</taxon>
        <taxon>Pseudomonadati</taxon>
        <taxon>Pseudomonadota</taxon>
        <taxon>Alphaproteobacteria</taxon>
        <taxon>Caulobacterales</taxon>
        <taxon>Caulobacteraceae</taxon>
        <taxon>Asticcacaulis</taxon>
    </lineage>
</organism>
<protein>
    <recommendedName>
        <fullName evidence="3">DUF4197 domain-containing protein</fullName>
    </recommendedName>
</protein>
<dbReference type="Pfam" id="PF13852">
    <property type="entry name" value="DUF4197"/>
    <property type="match status" value="1"/>
</dbReference>
<evidence type="ECO:0008006" key="3">
    <source>
        <dbReference type="Google" id="ProtNLM"/>
    </source>
</evidence>
<reference evidence="1 2" key="1">
    <citation type="journal article" date="2014" name="Nature">
        <title>Sequential evolution of bacterial morphology by co-option of a developmental regulator.</title>
        <authorList>
            <person name="Jiang C."/>
            <person name="Brown P.J."/>
            <person name="Ducret A."/>
            <person name="Brun Y.V."/>
        </authorList>
    </citation>
    <scope>NUCLEOTIDE SEQUENCE [LARGE SCALE GENOMIC DNA]</scope>
    <source>
        <strain evidence="1 2">DSM 16100</strain>
    </source>
</reference>
<evidence type="ECO:0000313" key="2">
    <source>
        <dbReference type="Proteomes" id="UP000017837"/>
    </source>
</evidence>
<comment type="caution">
    <text evidence="1">The sequence shown here is derived from an EMBL/GenBank/DDBJ whole genome shotgun (WGS) entry which is preliminary data.</text>
</comment>
<accession>V4Q345</accession>
<dbReference type="AlphaFoldDB" id="V4Q345"/>
<keyword evidence="2" id="KW-1185">Reference proteome</keyword>